<evidence type="ECO:0000256" key="1">
    <source>
        <dbReference type="SAM" id="MobiDB-lite"/>
    </source>
</evidence>
<keyword evidence="3" id="KW-1185">Reference proteome</keyword>
<feature type="compositionally biased region" description="Basic and acidic residues" evidence="1">
    <location>
        <begin position="112"/>
        <end position="126"/>
    </location>
</feature>
<sequence length="159" mass="17949">MNNLITKYKPKPTPPVTKLSTSSRRKVVNAHVREKDSSSSSDSYESTEDGLYKPLAYKLLNFKHASRGDWKKGKRAIIMEDDENVVENSNEEIDWAAVLGRNEDDNAYDAFDPVHDDSDGKDSLKSEELKTPQILRMNGMKKNLMTTSPCSLRVAVLEN</sequence>
<comment type="caution">
    <text evidence="2">The sequence shown here is derived from an EMBL/GenBank/DDBJ whole genome shotgun (WGS) entry which is preliminary data.</text>
</comment>
<dbReference type="Proteomes" id="UP001341840">
    <property type="component" value="Unassembled WGS sequence"/>
</dbReference>
<organism evidence="2 3">
    <name type="scientific">Stylosanthes scabra</name>
    <dbReference type="NCBI Taxonomy" id="79078"/>
    <lineage>
        <taxon>Eukaryota</taxon>
        <taxon>Viridiplantae</taxon>
        <taxon>Streptophyta</taxon>
        <taxon>Embryophyta</taxon>
        <taxon>Tracheophyta</taxon>
        <taxon>Spermatophyta</taxon>
        <taxon>Magnoliopsida</taxon>
        <taxon>eudicotyledons</taxon>
        <taxon>Gunneridae</taxon>
        <taxon>Pentapetalae</taxon>
        <taxon>rosids</taxon>
        <taxon>fabids</taxon>
        <taxon>Fabales</taxon>
        <taxon>Fabaceae</taxon>
        <taxon>Papilionoideae</taxon>
        <taxon>50 kb inversion clade</taxon>
        <taxon>dalbergioids sensu lato</taxon>
        <taxon>Dalbergieae</taxon>
        <taxon>Pterocarpus clade</taxon>
        <taxon>Stylosanthes</taxon>
    </lineage>
</organism>
<feature type="region of interest" description="Disordered" evidence="1">
    <location>
        <begin position="1"/>
        <end position="48"/>
    </location>
</feature>
<evidence type="ECO:0000313" key="3">
    <source>
        <dbReference type="Proteomes" id="UP001341840"/>
    </source>
</evidence>
<proteinExistence type="predicted"/>
<evidence type="ECO:0000313" key="2">
    <source>
        <dbReference type="EMBL" id="MED6125114.1"/>
    </source>
</evidence>
<gene>
    <name evidence="2" type="ORF">PIB30_065598</name>
</gene>
<accession>A0ABU6RMK7</accession>
<reference evidence="2 3" key="1">
    <citation type="journal article" date="2023" name="Plants (Basel)">
        <title>Bridging the Gap: Combining Genomics and Transcriptomics Approaches to Understand Stylosanthes scabra, an Orphan Legume from the Brazilian Caatinga.</title>
        <authorList>
            <person name="Ferreira-Neto J.R.C."/>
            <person name="da Silva M.D."/>
            <person name="Binneck E."/>
            <person name="de Melo N.F."/>
            <person name="da Silva R.H."/>
            <person name="de Melo A.L.T.M."/>
            <person name="Pandolfi V."/>
            <person name="Bustamante F.O."/>
            <person name="Brasileiro-Vidal A.C."/>
            <person name="Benko-Iseppon A.M."/>
        </authorList>
    </citation>
    <scope>NUCLEOTIDE SEQUENCE [LARGE SCALE GENOMIC DNA]</scope>
    <source>
        <tissue evidence="2">Leaves</tissue>
    </source>
</reference>
<name>A0ABU6RMK7_9FABA</name>
<feature type="region of interest" description="Disordered" evidence="1">
    <location>
        <begin position="106"/>
        <end position="126"/>
    </location>
</feature>
<protein>
    <submittedName>
        <fullName evidence="2">Uncharacterized protein</fullName>
    </submittedName>
</protein>
<dbReference type="EMBL" id="JASCZI010030864">
    <property type="protein sequence ID" value="MED6125114.1"/>
    <property type="molecule type" value="Genomic_DNA"/>
</dbReference>